<accession>A0A6I4WAX4</accession>
<evidence type="ECO:0000256" key="2">
    <source>
        <dbReference type="PROSITE-ProRule" id="PRU01161"/>
    </source>
</evidence>
<comment type="caution">
    <text evidence="2">Lacks conserved residue(s) required for the propagation of feature annotation.</text>
</comment>
<dbReference type="Gene3D" id="3.40.1090.10">
    <property type="entry name" value="Cytosolic phospholipase A2 catalytic domain"/>
    <property type="match status" value="1"/>
</dbReference>
<dbReference type="EMBL" id="WUTW01000002">
    <property type="protein sequence ID" value="MXQ65176.1"/>
    <property type="molecule type" value="Genomic_DNA"/>
</dbReference>
<dbReference type="GO" id="GO:0006629">
    <property type="term" value="P:lipid metabolic process"/>
    <property type="evidence" value="ECO:0007669"/>
    <property type="project" value="UniProtKB-KW"/>
</dbReference>
<comment type="caution">
    <text evidence="4">The sequence shown here is derived from an EMBL/GenBank/DDBJ whole genome shotgun (WGS) entry which is preliminary data.</text>
</comment>
<dbReference type="SUPFAM" id="SSF52151">
    <property type="entry name" value="FabD/lysophospholipase-like"/>
    <property type="match status" value="1"/>
</dbReference>
<dbReference type="OrthoDB" id="2339873at2"/>
<protein>
    <submittedName>
        <fullName evidence="4">Patatin-like phospholipase family protein</fullName>
    </submittedName>
</protein>
<dbReference type="AlphaFoldDB" id="A0A6I4WAX4"/>
<evidence type="ECO:0000259" key="3">
    <source>
        <dbReference type="PROSITE" id="PS51635"/>
    </source>
</evidence>
<dbReference type="InterPro" id="IPR016035">
    <property type="entry name" value="Acyl_Trfase/lysoPLipase"/>
</dbReference>
<evidence type="ECO:0000313" key="4">
    <source>
        <dbReference type="EMBL" id="MXQ65176.1"/>
    </source>
</evidence>
<dbReference type="PROSITE" id="PS51635">
    <property type="entry name" value="PNPLA"/>
    <property type="match status" value="1"/>
</dbReference>
<sequence>MTRALVLAAGASVGGFWQAGLVEGLRRAGTDLGDADLIVGTSAGSMTAAVIALDAGLPGFIDAVAAGRSAEPMPSVEPDPATRIYDLLADPSVPADERRRRAGRVARTADTSATRHRADKTFGLLAGRAWPDRTLLIPAVDVETGERAVWRRGGAATLEQAVRASCAWPGLFPAMEIGGRSYMGGMTYSIAHADLAAGCDRVVVIAPLHPLAGRDELAADLAAVAPRRTAVVDAGPAASEMFDLLLFDPHMVRPAYAAGLARAAEHAAEVAAVWTG</sequence>
<keyword evidence="5" id="KW-1185">Reference proteome</keyword>
<evidence type="ECO:0000313" key="5">
    <source>
        <dbReference type="Proteomes" id="UP000431901"/>
    </source>
</evidence>
<keyword evidence="1" id="KW-0443">Lipid metabolism</keyword>
<reference evidence="4 5" key="1">
    <citation type="submission" date="2019-12" db="EMBL/GenBank/DDBJ databases">
        <title>Nocardia macrotermitis sp. nov. and Nocardia aurantia sp. nov., isolated from the gut of the fungus growing-termite Macrotermes natalensis.</title>
        <authorList>
            <person name="Christine B."/>
            <person name="Rene B."/>
        </authorList>
    </citation>
    <scope>NUCLEOTIDE SEQUENCE [LARGE SCALE GENOMIC DNA]</scope>
    <source>
        <strain evidence="4 5">DSM 102126</strain>
    </source>
</reference>
<dbReference type="InterPro" id="IPR002641">
    <property type="entry name" value="PNPLA_dom"/>
</dbReference>
<name>A0A6I4WAX4_9ACTN</name>
<gene>
    <name evidence="4" type="ORF">GQ466_14135</name>
</gene>
<feature type="domain" description="PNPLA" evidence="3">
    <location>
        <begin position="6"/>
        <end position="197"/>
    </location>
</feature>
<proteinExistence type="predicted"/>
<dbReference type="Pfam" id="PF01734">
    <property type="entry name" value="Patatin"/>
    <property type="match status" value="1"/>
</dbReference>
<evidence type="ECO:0000256" key="1">
    <source>
        <dbReference type="ARBA" id="ARBA00023098"/>
    </source>
</evidence>
<organism evidence="4 5">
    <name type="scientific">Actinomadura rayongensis</name>
    <dbReference type="NCBI Taxonomy" id="1429076"/>
    <lineage>
        <taxon>Bacteria</taxon>
        <taxon>Bacillati</taxon>
        <taxon>Actinomycetota</taxon>
        <taxon>Actinomycetes</taxon>
        <taxon>Streptosporangiales</taxon>
        <taxon>Thermomonosporaceae</taxon>
        <taxon>Actinomadura</taxon>
    </lineage>
</organism>
<feature type="short sequence motif" description="GXSXG" evidence="2">
    <location>
        <begin position="40"/>
        <end position="44"/>
    </location>
</feature>
<dbReference type="Proteomes" id="UP000431901">
    <property type="component" value="Unassembled WGS sequence"/>
</dbReference>
<dbReference type="RefSeq" id="WP_161103307.1">
    <property type="nucleotide sequence ID" value="NZ_JBHLYI010000010.1"/>
</dbReference>